<evidence type="ECO:0000259" key="6">
    <source>
        <dbReference type="Pfam" id="PF00884"/>
    </source>
</evidence>
<dbReference type="PANTHER" id="PTHR42693">
    <property type="entry name" value="ARYLSULFATASE FAMILY MEMBER"/>
    <property type="match status" value="1"/>
</dbReference>
<proteinExistence type="inferred from homology"/>
<evidence type="ECO:0000256" key="5">
    <source>
        <dbReference type="SAM" id="MobiDB-lite"/>
    </source>
</evidence>
<dbReference type="InterPro" id="IPR017850">
    <property type="entry name" value="Alkaline_phosphatase_core_sf"/>
</dbReference>
<dbReference type="InterPro" id="IPR000917">
    <property type="entry name" value="Sulfatase_N"/>
</dbReference>
<dbReference type="Gene3D" id="3.40.720.10">
    <property type="entry name" value="Alkaline Phosphatase, subunit A"/>
    <property type="match status" value="1"/>
</dbReference>
<gene>
    <name evidence="7" type="ORF">DY023_01055</name>
</gene>
<evidence type="ECO:0000256" key="2">
    <source>
        <dbReference type="ARBA" id="ARBA00022723"/>
    </source>
</evidence>
<dbReference type="OrthoDB" id="9777306at2"/>
<dbReference type="PANTHER" id="PTHR42693:SF53">
    <property type="entry name" value="ENDO-4-O-SULFATASE"/>
    <property type="match status" value="1"/>
</dbReference>
<dbReference type="SUPFAM" id="SSF53649">
    <property type="entry name" value="Alkaline phosphatase-like"/>
    <property type="match status" value="1"/>
</dbReference>
<keyword evidence="3" id="KW-0378">Hydrolase</keyword>
<dbReference type="GO" id="GO:0004065">
    <property type="term" value="F:arylsulfatase activity"/>
    <property type="evidence" value="ECO:0007669"/>
    <property type="project" value="TreeGrafter"/>
</dbReference>
<dbReference type="PROSITE" id="PS00149">
    <property type="entry name" value="SULFATASE_2"/>
    <property type="match status" value="1"/>
</dbReference>
<keyword evidence="4" id="KW-0106">Calcium</keyword>
<dbReference type="InterPro" id="IPR050738">
    <property type="entry name" value="Sulfatase"/>
</dbReference>
<reference evidence="7 8" key="1">
    <citation type="submission" date="2018-08" db="EMBL/GenBank/DDBJ databases">
        <title>Isolation, diversity and antifungal activity of Actinobacteria from cow dung.</title>
        <authorList>
            <person name="Ling L."/>
        </authorList>
    </citation>
    <scope>NUCLEOTIDE SEQUENCE [LARGE SCALE GENOMIC DNA]</scope>
    <source>
        <strain evidence="7 8">NEAU-LLE</strain>
    </source>
</reference>
<dbReference type="AlphaFoldDB" id="A0A371NY36"/>
<dbReference type="GO" id="GO:0046872">
    <property type="term" value="F:metal ion binding"/>
    <property type="evidence" value="ECO:0007669"/>
    <property type="project" value="UniProtKB-KW"/>
</dbReference>
<dbReference type="EMBL" id="QUAB01000011">
    <property type="protein sequence ID" value="REJ08390.1"/>
    <property type="molecule type" value="Genomic_DNA"/>
</dbReference>
<organism evidence="7 8">
    <name type="scientific">Microbacterium bovistercoris</name>
    <dbReference type="NCBI Taxonomy" id="2293570"/>
    <lineage>
        <taxon>Bacteria</taxon>
        <taxon>Bacillati</taxon>
        <taxon>Actinomycetota</taxon>
        <taxon>Actinomycetes</taxon>
        <taxon>Micrococcales</taxon>
        <taxon>Microbacteriaceae</taxon>
        <taxon>Microbacterium</taxon>
    </lineage>
</organism>
<evidence type="ECO:0000256" key="1">
    <source>
        <dbReference type="ARBA" id="ARBA00008779"/>
    </source>
</evidence>
<comment type="similarity">
    <text evidence="1">Belongs to the sulfatase family.</text>
</comment>
<keyword evidence="2" id="KW-0479">Metal-binding</keyword>
<evidence type="ECO:0000313" key="7">
    <source>
        <dbReference type="EMBL" id="REJ08390.1"/>
    </source>
</evidence>
<dbReference type="CDD" id="cd16034">
    <property type="entry name" value="sulfatase_like"/>
    <property type="match status" value="1"/>
</dbReference>
<keyword evidence="8" id="KW-1185">Reference proteome</keyword>
<dbReference type="Proteomes" id="UP000262172">
    <property type="component" value="Unassembled WGS sequence"/>
</dbReference>
<feature type="compositionally biased region" description="Low complexity" evidence="5">
    <location>
        <begin position="27"/>
        <end position="38"/>
    </location>
</feature>
<evidence type="ECO:0000313" key="8">
    <source>
        <dbReference type="Proteomes" id="UP000262172"/>
    </source>
</evidence>
<evidence type="ECO:0000256" key="4">
    <source>
        <dbReference type="ARBA" id="ARBA00022837"/>
    </source>
</evidence>
<evidence type="ECO:0000256" key="3">
    <source>
        <dbReference type="ARBA" id="ARBA00022801"/>
    </source>
</evidence>
<sequence>MAPAKAAGFAAMMLRPVSVSTQRRRSASISGTSTASGRMAAEADSGPVWANRTAAAARPPSCSTFLREGVNIRSPSVDVSDARRRKDEESMLIPRVPSALTEQVTDRPDILVVMADQFRAMAIEPGGDPVATPHLDRRAADGCRVTQAVSSYPVCSPHRAMFLTGLRPEQNGVTLNVHSESAEDGVGLRDGVATWASVLRDAGYRTGYIGKWHLESPVPDDERFGEGRRDDGKVWDAWSPPERRFGFDFWHSYGAADRHLAPHYWTADAGRDARVDVDAWSAEHEVDVALDFLATPREEPYALMVSLNPPHQPFDQVPECYRRLYADRTAEELLVRPNVPHGTAVAAEAEEIARDYFAAVTGVDEQIGRLAAAIEASGRPTVLLFTADHGMQLGSHGLLYKNVAHEESMRLPLIVHAPGIVPPGVCDATVSSLDFAPTILGLAGLDAGTFPGHDRAPQLRGEAGAADDPVVYYRYASRSDPSSARGLRTPDAKLVATWHPDDGLSVEYCDLVADPYELHSRSDAPEAAHLARALLAELAAGGDAWAGHAALAATYAD</sequence>
<comment type="caution">
    <text evidence="7">The sequence shown here is derived from an EMBL/GenBank/DDBJ whole genome shotgun (WGS) entry which is preliminary data.</text>
</comment>
<name>A0A371NY36_9MICO</name>
<feature type="domain" description="Sulfatase N-terminal" evidence="6">
    <location>
        <begin position="108"/>
        <end position="444"/>
    </location>
</feature>
<dbReference type="Pfam" id="PF00884">
    <property type="entry name" value="Sulfatase"/>
    <property type="match status" value="1"/>
</dbReference>
<accession>A0A371NY36</accession>
<feature type="region of interest" description="Disordered" evidence="5">
    <location>
        <begin position="20"/>
        <end position="43"/>
    </location>
</feature>
<protein>
    <recommendedName>
        <fullName evidence="6">Sulfatase N-terminal domain-containing protein</fullName>
    </recommendedName>
</protein>
<dbReference type="InterPro" id="IPR024607">
    <property type="entry name" value="Sulfatase_CS"/>
</dbReference>